<name>A0A0L0P1N1_CANAR</name>
<organism evidence="2 3">
    <name type="scientific">Candidozyma auris</name>
    <name type="common">Yeast</name>
    <name type="synonym">Candida auris</name>
    <dbReference type="NCBI Taxonomy" id="498019"/>
    <lineage>
        <taxon>Eukaryota</taxon>
        <taxon>Fungi</taxon>
        <taxon>Dikarya</taxon>
        <taxon>Ascomycota</taxon>
        <taxon>Saccharomycotina</taxon>
        <taxon>Pichiomycetes</taxon>
        <taxon>Metschnikowiaceae</taxon>
        <taxon>Candidozyma</taxon>
    </lineage>
</organism>
<protein>
    <submittedName>
        <fullName evidence="2">Uncharacterized protein</fullName>
    </submittedName>
</protein>
<sequence>MLLKTRRATFIFGVHNSGAARITFGHEYMRDMICGRMLPREGREQETARNKATERMAGLETEMERTGG</sequence>
<gene>
    <name evidence="2" type="ORF">QG37_02704</name>
</gene>
<dbReference type="VEuPathDB" id="FungiDB:QG37_02704"/>
<comment type="caution">
    <text evidence="2">The sequence shown here is derived from an EMBL/GenBank/DDBJ whole genome shotgun (WGS) entry which is preliminary data.</text>
</comment>
<accession>A0A0L0P1N1</accession>
<dbReference type="EMBL" id="LGST01000019">
    <property type="protein sequence ID" value="KNE00169.1"/>
    <property type="molecule type" value="Genomic_DNA"/>
</dbReference>
<evidence type="ECO:0000313" key="2">
    <source>
        <dbReference type="EMBL" id="KNE00169.1"/>
    </source>
</evidence>
<feature type="compositionally biased region" description="Basic and acidic residues" evidence="1">
    <location>
        <begin position="40"/>
        <end position="54"/>
    </location>
</feature>
<reference evidence="3" key="1">
    <citation type="journal article" date="2015" name="BMC Genomics">
        <title>Draft genome of a commonly misdiagnosed multidrug resistant pathogen Candida auris.</title>
        <authorList>
            <person name="Chatterjee S."/>
            <person name="Alampalli S.V."/>
            <person name="Nageshan R.K."/>
            <person name="Chettiar S.T."/>
            <person name="Joshi S."/>
            <person name="Tatu U.S."/>
        </authorList>
    </citation>
    <scope>NUCLEOTIDE SEQUENCE [LARGE SCALE GENOMIC DNA]</scope>
    <source>
        <strain evidence="3">6684</strain>
    </source>
</reference>
<dbReference type="Proteomes" id="UP000037122">
    <property type="component" value="Unassembled WGS sequence"/>
</dbReference>
<proteinExistence type="predicted"/>
<evidence type="ECO:0000256" key="1">
    <source>
        <dbReference type="SAM" id="MobiDB-lite"/>
    </source>
</evidence>
<dbReference type="AlphaFoldDB" id="A0A0L0P1N1"/>
<feature type="region of interest" description="Disordered" evidence="1">
    <location>
        <begin position="40"/>
        <end position="68"/>
    </location>
</feature>
<evidence type="ECO:0000313" key="3">
    <source>
        <dbReference type="Proteomes" id="UP000037122"/>
    </source>
</evidence>